<dbReference type="InterPro" id="IPR013216">
    <property type="entry name" value="Methyltransf_11"/>
</dbReference>
<dbReference type="Proteomes" id="UP000189670">
    <property type="component" value="Unassembled WGS sequence"/>
</dbReference>
<keyword evidence="2" id="KW-0489">Methyltransferase</keyword>
<dbReference type="EMBL" id="ATBP01000399">
    <property type="protein sequence ID" value="ETR70599.1"/>
    <property type="molecule type" value="Genomic_DNA"/>
</dbReference>
<dbReference type="Pfam" id="PF08241">
    <property type="entry name" value="Methyltransf_11"/>
    <property type="match status" value="1"/>
</dbReference>
<evidence type="ECO:0000313" key="2">
    <source>
        <dbReference type="EMBL" id="ETR70599.1"/>
    </source>
</evidence>
<accession>A0A1V1P6R8</accession>
<dbReference type="SUPFAM" id="SSF53335">
    <property type="entry name" value="S-adenosyl-L-methionine-dependent methyltransferases"/>
    <property type="match status" value="1"/>
</dbReference>
<name>A0A1V1P6R8_9BACT</name>
<proteinExistence type="predicted"/>
<organism evidence="2 3">
    <name type="scientific">Candidatus Magnetoglobus multicellularis str. Araruama</name>
    <dbReference type="NCBI Taxonomy" id="890399"/>
    <lineage>
        <taxon>Bacteria</taxon>
        <taxon>Pseudomonadati</taxon>
        <taxon>Thermodesulfobacteriota</taxon>
        <taxon>Desulfobacteria</taxon>
        <taxon>Desulfobacterales</taxon>
        <taxon>Desulfobacteraceae</taxon>
        <taxon>Candidatus Magnetoglobus</taxon>
    </lineage>
</organism>
<feature type="domain" description="Methyltransferase type 11" evidence="1">
    <location>
        <begin position="52"/>
        <end position="130"/>
    </location>
</feature>
<dbReference type="GO" id="GO:0032259">
    <property type="term" value="P:methylation"/>
    <property type="evidence" value="ECO:0007669"/>
    <property type="project" value="UniProtKB-KW"/>
</dbReference>
<evidence type="ECO:0000313" key="3">
    <source>
        <dbReference type="Proteomes" id="UP000189670"/>
    </source>
</evidence>
<sequence>MSLKSFYNQRYSLKLNNNIHRIKEIRIIDNLYYYKFIKNELKKCKCKGKNIIDIGCGIADHLKYLEKNSIAIDISEIALSNCNVNNRIVADVTYLPIKSGSIDVTLCIEMIEHLKIGDQVKAIAEICRISNHNRLILISVPNESFHTCIICRIVNKLFKDSGHIGSFNKEKLFNLLNIQGFNNIKIYTHGFFL</sequence>
<gene>
    <name evidence="2" type="ORF">OMM_03128</name>
</gene>
<dbReference type="AlphaFoldDB" id="A0A1V1P6R8"/>
<dbReference type="Gene3D" id="3.40.50.150">
    <property type="entry name" value="Vaccinia Virus protein VP39"/>
    <property type="match status" value="1"/>
</dbReference>
<dbReference type="InterPro" id="IPR029063">
    <property type="entry name" value="SAM-dependent_MTases_sf"/>
</dbReference>
<evidence type="ECO:0000259" key="1">
    <source>
        <dbReference type="Pfam" id="PF08241"/>
    </source>
</evidence>
<keyword evidence="2" id="KW-0808">Transferase</keyword>
<dbReference type="CDD" id="cd02440">
    <property type="entry name" value="AdoMet_MTases"/>
    <property type="match status" value="1"/>
</dbReference>
<reference evidence="3" key="1">
    <citation type="submission" date="2012-11" db="EMBL/GenBank/DDBJ databases">
        <authorList>
            <person name="Lucero-Rivera Y.E."/>
            <person name="Tovar-Ramirez D."/>
        </authorList>
    </citation>
    <scope>NUCLEOTIDE SEQUENCE [LARGE SCALE GENOMIC DNA]</scope>
    <source>
        <strain evidence="3">Araruama</strain>
    </source>
</reference>
<comment type="caution">
    <text evidence="2">The sequence shown here is derived from an EMBL/GenBank/DDBJ whole genome shotgun (WGS) entry which is preliminary data.</text>
</comment>
<protein>
    <submittedName>
        <fullName evidence="2">Methyltransferase type 11</fullName>
    </submittedName>
</protein>
<dbReference type="GO" id="GO:0008757">
    <property type="term" value="F:S-adenosylmethionine-dependent methyltransferase activity"/>
    <property type="evidence" value="ECO:0007669"/>
    <property type="project" value="InterPro"/>
</dbReference>